<comment type="caution">
    <text evidence="2">The sequence shown here is derived from an EMBL/GenBank/DDBJ whole genome shotgun (WGS) entry which is preliminary data.</text>
</comment>
<dbReference type="EMBL" id="SAEB01000009">
    <property type="protein sequence ID" value="RVD83569.1"/>
    <property type="molecule type" value="Genomic_DNA"/>
</dbReference>
<feature type="compositionally biased region" description="Low complexity" evidence="1">
    <location>
        <begin position="20"/>
        <end position="37"/>
    </location>
</feature>
<dbReference type="VEuPathDB" id="FungiDB:DFL_007953"/>
<gene>
    <name evidence="2" type="ORF">DFL_007953</name>
</gene>
<dbReference type="GeneID" id="93590264"/>
<proteinExistence type="predicted"/>
<evidence type="ECO:0008006" key="4">
    <source>
        <dbReference type="Google" id="ProtNLM"/>
    </source>
</evidence>
<evidence type="ECO:0000256" key="1">
    <source>
        <dbReference type="SAM" id="MobiDB-lite"/>
    </source>
</evidence>
<evidence type="ECO:0000313" key="2">
    <source>
        <dbReference type="EMBL" id="RVD83569.1"/>
    </source>
</evidence>
<keyword evidence="3" id="KW-1185">Reference proteome</keyword>
<evidence type="ECO:0000313" key="3">
    <source>
        <dbReference type="Proteomes" id="UP000283090"/>
    </source>
</evidence>
<feature type="region of interest" description="Disordered" evidence="1">
    <location>
        <begin position="16"/>
        <end position="42"/>
    </location>
</feature>
<dbReference type="OrthoDB" id="5312274at2759"/>
<dbReference type="Proteomes" id="UP000283090">
    <property type="component" value="Unassembled WGS sequence"/>
</dbReference>
<reference evidence="2 3" key="1">
    <citation type="submission" date="2019-01" db="EMBL/GenBank/DDBJ databases">
        <title>Intercellular communication is required for trap formation in the nematode-trapping fungus Duddingtonia flagrans.</title>
        <authorList>
            <person name="Youssar L."/>
            <person name="Wernet V."/>
            <person name="Hensel N."/>
            <person name="Hildebrandt H.-G."/>
            <person name="Fischer R."/>
        </authorList>
    </citation>
    <scope>NUCLEOTIDE SEQUENCE [LARGE SCALE GENOMIC DNA]</scope>
    <source>
        <strain evidence="2 3">CBS H-5679</strain>
    </source>
</reference>
<sequence length="487" mass="56122">MFQSISLQPLKSIFRPKLPSTPYGGTHTSTTPSSTPTFRPIRPSKPKTKGILKLPPEILLTIFTFALSNNNGINKLYHPSSIGKTCRRFHEVLLAYIYGECKMVFQYSSYGVEQGCIYSRDKLELFRHYGSFVRKLSITSDYTILPSSTHLIHLFPWAPSLPSALFDLTPSFTHLTSLELDGKFDNSVQDLIHSLQYLLTTSLHLIKLSLNVNARYTVGGNDLYEHLKKGVKMEQSSKDVKYAVLEEVRVGVVEEGVNTLSGGLKKYRLLEVLSLILKPATRKTRYLDFNIPCKTVEVRDYENIYKEQIEDERNKFFDFPNLRKLEISGSEGQLANFERFVKVDWGGIKEIKALVDFHKEFDRVKFSTFICRFPSLHTLTITNIQELLTNPPSSSPRLNLQPWYHTSPWHYIRDSIILPRSSSLKVIKIGDTGDNKVEIEEELGWSVMRGCRVEARSRGYRAVREVYRPYRLSKEGKWEGWEVWLNF</sequence>
<name>A0A436ZXE1_ARTFL</name>
<dbReference type="AlphaFoldDB" id="A0A436ZXE1"/>
<dbReference type="RefSeq" id="XP_067489113.1">
    <property type="nucleotide sequence ID" value="XM_067637614.1"/>
</dbReference>
<accession>A0A436ZXE1</accession>
<protein>
    <recommendedName>
        <fullName evidence="4">F-box domain-containing protein</fullName>
    </recommendedName>
</protein>
<organism evidence="2 3">
    <name type="scientific">Arthrobotrys flagrans</name>
    <name type="common">Nematode-trapping fungus</name>
    <name type="synonym">Trichothecium flagrans</name>
    <dbReference type="NCBI Taxonomy" id="97331"/>
    <lineage>
        <taxon>Eukaryota</taxon>
        <taxon>Fungi</taxon>
        <taxon>Dikarya</taxon>
        <taxon>Ascomycota</taxon>
        <taxon>Pezizomycotina</taxon>
        <taxon>Orbiliomycetes</taxon>
        <taxon>Orbiliales</taxon>
        <taxon>Orbiliaceae</taxon>
        <taxon>Arthrobotrys</taxon>
    </lineage>
</organism>